<keyword evidence="3" id="KW-1185">Reference proteome</keyword>
<evidence type="ECO:0000256" key="1">
    <source>
        <dbReference type="SAM" id="SignalP"/>
    </source>
</evidence>
<gene>
    <name evidence="2" type="ORF">GCM10009547_38770</name>
</gene>
<dbReference type="SUPFAM" id="SSF56524">
    <property type="entry name" value="Oxidoreductase molybdopterin-binding domain"/>
    <property type="match status" value="1"/>
</dbReference>
<organism evidence="2 3">
    <name type="scientific">Sporichthya brevicatena</name>
    <dbReference type="NCBI Taxonomy" id="171442"/>
    <lineage>
        <taxon>Bacteria</taxon>
        <taxon>Bacillati</taxon>
        <taxon>Actinomycetota</taxon>
        <taxon>Actinomycetes</taxon>
        <taxon>Sporichthyales</taxon>
        <taxon>Sporichthyaceae</taxon>
        <taxon>Sporichthya</taxon>
    </lineage>
</organism>
<protein>
    <submittedName>
        <fullName evidence="2">Molybdopterin-binding oxidoreductase</fullName>
    </submittedName>
</protein>
<feature type="signal peptide" evidence="1">
    <location>
        <begin position="1"/>
        <end position="25"/>
    </location>
</feature>
<comment type="caution">
    <text evidence="2">The sequence shown here is derived from an EMBL/GenBank/DDBJ whole genome shotgun (WGS) entry which is preliminary data.</text>
</comment>
<feature type="chain" id="PRO_5045595095" evidence="1">
    <location>
        <begin position="26"/>
        <end position="195"/>
    </location>
</feature>
<dbReference type="Gene3D" id="3.90.420.10">
    <property type="entry name" value="Oxidoreductase, molybdopterin-binding domain"/>
    <property type="match status" value="1"/>
</dbReference>
<evidence type="ECO:0000313" key="3">
    <source>
        <dbReference type="Proteomes" id="UP001500957"/>
    </source>
</evidence>
<keyword evidence="1" id="KW-0732">Signal</keyword>
<dbReference type="EMBL" id="BAAAHE010000040">
    <property type="protein sequence ID" value="GAA0631138.1"/>
    <property type="molecule type" value="Genomic_DNA"/>
</dbReference>
<dbReference type="InterPro" id="IPR036374">
    <property type="entry name" value="OxRdtase_Mopterin-bd_sf"/>
</dbReference>
<accession>A0ABN1H778</accession>
<reference evidence="2 3" key="1">
    <citation type="journal article" date="2019" name="Int. J. Syst. Evol. Microbiol.">
        <title>The Global Catalogue of Microorganisms (GCM) 10K type strain sequencing project: providing services to taxonomists for standard genome sequencing and annotation.</title>
        <authorList>
            <consortium name="The Broad Institute Genomics Platform"/>
            <consortium name="The Broad Institute Genome Sequencing Center for Infectious Disease"/>
            <person name="Wu L."/>
            <person name="Ma J."/>
        </authorList>
    </citation>
    <scope>NUCLEOTIDE SEQUENCE [LARGE SCALE GENOMIC DNA]</scope>
    <source>
        <strain evidence="2 3">JCM 10671</strain>
    </source>
</reference>
<name>A0ABN1H778_9ACTN</name>
<dbReference type="Proteomes" id="UP001500957">
    <property type="component" value="Unassembled WGS sequence"/>
</dbReference>
<sequence>MSRALPVVVACVLAVGMFAAAPGSASVDSPGSSTAELKGVTVTGAVGDRGPISRAALARFDQRAVRMTYRTSGGPQTHRYTGPLLLDVLRAVEPNFSSDRHDPLRYAILVQATDGFLSAIAWGEIDPELANKRAIVALTEDGKKLTRPRIVLPSDAHGARQVYDVASISLLRLSPEMAHGKAGRVLRDTPGHEHH</sequence>
<proteinExistence type="predicted"/>
<dbReference type="RefSeq" id="WP_344607817.1">
    <property type="nucleotide sequence ID" value="NZ_BAAAHE010000040.1"/>
</dbReference>
<evidence type="ECO:0000313" key="2">
    <source>
        <dbReference type="EMBL" id="GAA0631138.1"/>
    </source>
</evidence>